<name>A0AAU7VK62_9FIRM</name>
<proteinExistence type="predicted"/>
<dbReference type="RefSeq" id="WP_350343270.1">
    <property type="nucleotide sequence ID" value="NZ_CP158367.1"/>
</dbReference>
<dbReference type="CDD" id="cd01949">
    <property type="entry name" value="GGDEF"/>
    <property type="match status" value="1"/>
</dbReference>
<evidence type="ECO:0000259" key="1">
    <source>
        <dbReference type="PROSITE" id="PS50887"/>
    </source>
</evidence>
<dbReference type="Pfam" id="PF13185">
    <property type="entry name" value="GAF_2"/>
    <property type="match status" value="1"/>
</dbReference>
<dbReference type="InterPro" id="IPR050469">
    <property type="entry name" value="Diguanylate_Cyclase"/>
</dbReference>
<reference evidence="2" key="2">
    <citation type="submission" date="2024-06" db="EMBL/GenBank/DDBJ databases">
        <authorList>
            <person name="Petrova K.O."/>
            <person name="Toshchakov S.V."/>
            <person name="Boltjanskaja Y.V."/>
            <person name="Kevbrin V."/>
        </authorList>
    </citation>
    <scope>NUCLEOTIDE SEQUENCE</scope>
    <source>
        <strain evidence="2">Z-910T</strain>
    </source>
</reference>
<dbReference type="InterPro" id="IPR029016">
    <property type="entry name" value="GAF-like_dom_sf"/>
</dbReference>
<accession>A0AAU7VK62</accession>
<dbReference type="Gene3D" id="3.30.450.40">
    <property type="match status" value="1"/>
</dbReference>
<organism evidence="2">
    <name type="scientific">Proteinivorax tanatarense</name>
    <dbReference type="NCBI Taxonomy" id="1260629"/>
    <lineage>
        <taxon>Bacteria</taxon>
        <taxon>Bacillati</taxon>
        <taxon>Bacillota</taxon>
        <taxon>Clostridia</taxon>
        <taxon>Eubacteriales</taxon>
        <taxon>Proteinivoracaceae</taxon>
        <taxon>Proteinivorax</taxon>
    </lineage>
</organism>
<dbReference type="Gene3D" id="3.30.70.270">
    <property type="match status" value="1"/>
</dbReference>
<dbReference type="EMBL" id="CP158367">
    <property type="protein sequence ID" value="XBX74518.1"/>
    <property type="molecule type" value="Genomic_DNA"/>
</dbReference>
<dbReference type="EC" id="2.7.7.65" evidence="2"/>
<gene>
    <name evidence="2" type="ORF">PRVXT_002562</name>
</gene>
<keyword evidence="2" id="KW-0548">Nucleotidyltransferase</keyword>
<dbReference type="PANTHER" id="PTHR45138">
    <property type="entry name" value="REGULATORY COMPONENTS OF SENSORY TRANSDUCTION SYSTEM"/>
    <property type="match status" value="1"/>
</dbReference>
<sequence length="462" mass="53849">MNSHYTAEYLKKAEELAEIGVWEFDHNKGTSQISNQVYNILGLKRQKFNDIFYLIKIYFASQKHGIIRKLLNKETTETKDCYKAIYKDNGKKMKLGIKFQYDIKKNVTFGIIQDLTLFKLKEEQLIKSLKIKDAMLEISHAIVEIENTEELFDFILSKITSAIDKTDLASVLLLDEKNNLKISASKGYKKEQVNDFEIKLQDAFIWQKTDGNIHETVIMNNLKEDLPTQYHTILDNNMGITPKSSMCGPVFVDNKLCGFINIECEENDIFDDVDWSLMEYVRKQLSIAISKRKLHEKTVYLSRYDELTGVYNRRYFEDLIKKRMESSALFSLVLFDLNRLKEVNDTYGHLAGDAVIKKFAYLLNSILESDDFVARFGGDEFIVFFSNRDKSEVIKKIKILKKRVQEPIDFEGNFLKIGFCYGISNYPEEALDYHKLVKISDANMYHSKRQLYDLKKEGEGRC</sequence>
<evidence type="ECO:0000313" key="2">
    <source>
        <dbReference type="EMBL" id="XBX74518.1"/>
    </source>
</evidence>
<dbReference type="InterPro" id="IPR003018">
    <property type="entry name" value="GAF"/>
</dbReference>
<dbReference type="SUPFAM" id="SSF55781">
    <property type="entry name" value="GAF domain-like"/>
    <property type="match status" value="1"/>
</dbReference>
<dbReference type="SUPFAM" id="SSF55073">
    <property type="entry name" value="Nucleotide cyclase"/>
    <property type="match status" value="1"/>
</dbReference>
<dbReference type="InterPro" id="IPR043128">
    <property type="entry name" value="Rev_trsase/Diguanyl_cyclase"/>
</dbReference>
<dbReference type="InterPro" id="IPR000160">
    <property type="entry name" value="GGDEF_dom"/>
</dbReference>
<dbReference type="AlphaFoldDB" id="A0AAU7VK62"/>
<dbReference type="PANTHER" id="PTHR45138:SF9">
    <property type="entry name" value="DIGUANYLATE CYCLASE DGCM-RELATED"/>
    <property type="match status" value="1"/>
</dbReference>
<dbReference type="GO" id="GO:0052621">
    <property type="term" value="F:diguanylate cyclase activity"/>
    <property type="evidence" value="ECO:0007669"/>
    <property type="project" value="UniProtKB-EC"/>
</dbReference>
<dbReference type="NCBIfam" id="TIGR00254">
    <property type="entry name" value="GGDEF"/>
    <property type="match status" value="1"/>
</dbReference>
<dbReference type="InterPro" id="IPR029787">
    <property type="entry name" value="Nucleotide_cyclase"/>
</dbReference>
<feature type="domain" description="GGDEF" evidence="1">
    <location>
        <begin position="328"/>
        <end position="462"/>
    </location>
</feature>
<dbReference type="SMART" id="SM00267">
    <property type="entry name" value="GGDEF"/>
    <property type="match status" value="1"/>
</dbReference>
<dbReference type="Pfam" id="PF00990">
    <property type="entry name" value="GGDEF"/>
    <property type="match status" value="1"/>
</dbReference>
<keyword evidence="2" id="KW-0808">Transferase</keyword>
<dbReference type="PROSITE" id="PS50887">
    <property type="entry name" value="GGDEF"/>
    <property type="match status" value="1"/>
</dbReference>
<reference evidence="2" key="1">
    <citation type="journal article" date="2013" name="Extremophiles">
        <title>Proteinivorax tanatarense gen. nov., sp. nov., an anaerobic, haloalkaliphilic, proteolytic bacterium isolated from a decaying algal bloom, and proposal of Proteinivoraceae fam. nov.</title>
        <authorList>
            <person name="Kevbrin V."/>
            <person name="Boltyanskaya Y."/>
            <person name="Zhilina T."/>
            <person name="Kolganova T."/>
            <person name="Lavrentjeva E."/>
            <person name="Kuznetsov B."/>
        </authorList>
    </citation>
    <scope>NUCLEOTIDE SEQUENCE</scope>
    <source>
        <strain evidence="2">Z-910T</strain>
    </source>
</reference>
<protein>
    <submittedName>
        <fullName evidence="2">Sensor domain-containing diguanylate cyclase</fullName>
        <ecNumber evidence="2">2.7.7.65</ecNumber>
    </submittedName>
</protein>
<dbReference type="Gene3D" id="3.30.450.20">
    <property type="entry name" value="PAS domain"/>
    <property type="match status" value="1"/>
</dbReference>